<sequence length="164" mass="19170">MNFSKRYSYYFLLFLQYGEAIGLSLGSGLFGMFFPTIFVKQLCPWFSQSDVLEHPVLLMMTRMFCTTLLLLGIIEYSVVRYCTKSSTNDNSRATKEYILKIFVLCMTIGDFIHTCSYLNYYLNYGSFFEISSIGNLHLTIVLPIARIIFLWLNYQNKNAKQRKK</sequence>
<accession>A0A814I3M3</accession>
<evidence type="ECO:0000313" key="2">
    <source>
        <dbReference type="EMBL" id="CAF1018267.1"/>
    </source>
</evidence>
<dbReference type="Proteomes" id="UP000663832">
    <property type="component" value="Unassembled WGS sequence"/>
</dbReference>
<protein>
    <submittedName>
        <fullName evidence="2">Uncharacterized protein</fullName>
    </submittedName>
</protein>
<keyword evidence="1" id="KW-0472">Membrane</keyword>
<feature type="transmembrane region" description="Helical" evidence="1">
    <location>
        <begin position="54"/>
        <end position="76"/>
    </location>
</feature>
<keyword evidence="1" id="KW-1133">Transmembrane helix</keyword>
<keyword evidence="4" id="KW-1185">Reference proteome</keyword>
<evidence type="ECO:0000256" key="1">
    <source>
        <dbReference type="SAM" id="Phobius"/>
    </source>
</evidence>
<keyword evidence="1" id="KW-0812">Transmembrane</keyword>
<evidence type="ECO:0000313" key="5">
    <source>
        <dbReference type="Proteomes" id="UP000663877"/>
    </source>
</evidence>
<evidence type="ECO:0000313" key="4">
    <source>
        <dbReference type="Proteomes" id="UP000663832"/>
    </source>
</evidence>
<dbReference type="Proteomes" id="UP000663877">
    <property type="component" value="Unassembled WGS sequence"/>
</dbReference>
<feature type="transmembrane region" description="Helical" evidence="1">
    <location>
        <begin position="7"/>
        <end position="34"/>
    </location>
</feature>
<name>A0A814I3M3_9BILA</name>
<organism evidence="2 5">
    <name type="scientific">Adineta steineri</name>
    <dbReference type="NCBI Taxonomy" id="433720"/>
    <lineage>
        <taxon>Eukaryota</taxon>
        <taxon>Metazoa</taxon>
        <taxon>Spiralia</taxon>
        <taxon>Gnathifera</taxon>
        <taxon>Rotifera</taxon>
        <taxon>Eurotatoria</taxon>
        <taxon>Bdelloidea</taxon>
        <taxon>Adinetida</taxon>
        <taxon>Adinetidae</taxon>
        <taxon>Adineta</taxon>
    </lineage>
</organism>
<proteinExistence type="predicted"/>
<feature type="transmembrane region" description="Helical" evidence="1">
    <location>
        <begin position="97"/>
        <end position="122"/>
    </location>
</feature>
<comment type="caution">
    <text evidence="2">The sequence shown here is derived from an EMBL/GenBank/DDBJ whole genome shotgun (WGS) entry which is preliminary data.</text>
</comment>
<reference evidence="2" key="1">
    <citation type="submission" date="2021-02" db="EMBL/GenBank/DDBJ databases">
        <authorList>
            <person name="Nowell W R."/>
        </authorList>
    </citation>
    <scope>NUCLEOTIDE SEQUENCE</scope>
</reference>
<dbReference type="AlphaFoldDB" id="A0A814I3M3"/>
<dbReference type="EMBL" id="CAJNOM010000235">
    <property type="protein sequence ID" value="CAF1267143.1"/>
    <property type="molecule type" value="Genomic_DNA"/>
</dbReference>
<dbReference type="EMBL" id="CAJNOI010000079">
    <property type="protein sequence ID" value="CAF1018267.1"/>
    <property type="molecule type" value="Genomic_DNA"/>
</dbReference>
<gene>
    <name evidence="2" type="ORF">BJG266_LOCUS16855</name>
    <name evidence="3" type="ORF">QVE165_LOCUS29383</name>
</gene>
<evidence type="ECO:0000313" key="3">
    <source>
        <dbReference type="EMBL" id="CAF1267143.1"/>
    </source>
</evidence>
<feature type="transmembrane region" description="Helical" evidence="1">
    <location>
        <begin position="134"/>
        <end position="154"/>
    </location>
</feature>